<sequence>MKRSYAWSKKGSRAIVKVPKTRAMTATILGALSPFGVVNVSVRRPKAMAPSKKRKTAGSSRTVDKTTSKRGTVTGHYFNFLSSTMDVLDRHEMFKDNYIVMDNAPIHQHEDIRKHIENRGYRCIYLPPYSPELNPIEQFWSICKSKLKREQLLEEETLTIRIQMAYNQILIGDLRGFCKYSIAKFDDCLNRRPI</sequence>
<gene>
    <name evidence="3" type="ORF">G6F64_009203</name>
</gene>
<proteinExistence type="predicted"/>
<comment type="caution">
    <text evidence="3">The sequence shown here is derived from an EMBL/GenBank/DDBJ whole genome shotgun (WGS) entry which is preliminary data.</text>
</comment>
<feature type="region of interest" description="Disordered" evidence="1">
    <location>
        <begin position="46"/>
        <end position="68"/>
    </location>
</feature>
<dbReference type="Proteomes" id="UP000716291">
    <property type="component" value="Unassembled WGS sequence"/>
</dbReference>
<feature type="domain" description="Tc1-like transposase DDE" evidence="2">
    <location>
        <begin position="80"/>
        <end position="156"/>
    </location>
</feature>
<feature type="compositionally biased region" description="Basic residues" evidence="1">
    <location>
        <begin position="46"/>
        <end position="56"/>
    </location>
</feature>
<name>A0A9P6X3F0_RHIOR</name>
<evidence type="ECO:0000259" key="2">
    <source>
        <dbReference type="Pfam" id="PF13358"/>
    </source>
</evidence>
<evidence type="ECO:0000313" key="4">
    <source>
        <dbReference type="Proteomes" id="UP000716291"/>
    </source>
</evidence>
<evidence type="ECO:0000313" key="3">
    <source>
        <dbReference type="EMBL" id="KAG1304441.1"/>
    </source>
</evidence>
<dbReference type="InterPro" id="IPR036397">
    <property type="entry name" value="RNaseH_sf"/>
</dbReference>
<evidence type="ECO:0000256" key="1">
    <source>
        <dbReference type="SAM" id="MobiDB-lite"/>
    </source>
</evidence>
<protein>
    <recommendedName>
        <fullName evidence="2">Tc1-like transposase DDE domain-containing protein</fullName>
    </recommendedName>
</protein>
<reference evidence="3" key="1">
    <citation type="journal article" date="2020" name="Microb. Genom.">
        <title>Genetic diversity of clinical and environmental Mucorales isolates obtained from an investigation of mucormycosis cases among solid organ transplant recipients.</title>
        <authorList>
            <person name="Nguyen M.H."/>
            <person name="Kaul D."/>
            <person name="Muto C."/>
            <person name="Cheng S.J."/>
            <person name="Richter R.A."/>
            <person name="Bruno V.M."/>
            <person name="Liu G."/>
            <person name="Beyhan S."/>
            <person name="Sundermann A.J."/>
            <person name="Mounaud S."/>
            <person name="Pasculle A.W."/>
            <person name="Nierman W.C."/>
            <person name="Driscoll E."/>
            <person name="Cumbie R."/>
            <person name="Clancy C.J."/>
            <person name="Dupont C.L."/>
        </authorList>
    </citation>
    <scope>NUCLEOTIDE SEQUENCE</scope>
    <source>
        <strain evidence="3">GL11</strain>
    </source>
</reference>
<dbReference type="PANTHER" id="PTHR46564">
    <property type="entry name" value="TRANSPOSASE"/>
    <property type="match status" value="1"/>
</dbReference>
<dbReference type="AlphaFoldDB" id="A0A9P6X3F0"/>
<organism evidence="3 4">
    <name type="scientific">Rhizopus oryzae</name>
    <name type="common">Mucormycosis agent</name>
    <name type="synonym">Rhizopus arrhizus var. delemar</name>
    <dbReference type="NCBI Taxonomy" id="64495"/>
    <lineage>
        <taxon>Eukaryota</taxon>
        <taxon>Fungi</taxon>
        <taxon>Fungi incertae sedis</taxon>
        <taxon>Mucoromycota</taxon>
        <taxon>Mucoromycotina</taxon>
        <taxon>Mucoromycetes</taxon>
        <taxon>Mucorales</taxon>
        <taxon>Mucorineae</taxon>
        <taxon>Rhizopodaceae</taxon>
        <taxon>Rhizopus</taxon>
    </lineage>
</organism>
<dbReference type="Pfam" id="PF13358">
    <property type="entry name" value="DDE_3"/>
    <property type="match status" value="1"/>
</dbReference>
<dbReference type="PANTHER" id="PTHR46564:SF1">
    <property type="entry name" value="TRANSPOSASE"/>
    <property type="match status" value="1"/>
</dbReference>
<dbReference type="Gene3D" id="3.30.420.10">
    <property type="entry name" value="Ribonuclease H-like superfamily/Ribonuclease H"/>
    <property type="match status" value="1"/>
</dbReference>
<dbReference type="InterPro" id="IPR038717">
    <property type="entry name" value="Tc1-like_DDE_dom"/>
</dbReference>
<dbReference type="EMBL" id="JAANQT010001635">
    <property type="protein sequence ID" value="KAG1304441.1"/>
    <property type="molecule type" value="Genomic_DNA"/>
</dbReference>
<accession>A0A9P6X3F0</accession>
<keyword evidence="4" id="KW-1185">Reference proteome</keyword>
<dbReference type="GO" id="GO:0003676">
    <property type="term" value="F:nucleic acid binding"/>
    <property type="evidence" value="ECO:0007669"/>
    <property type="project" value="InterPro"/>
</dbReference>